<dbReference type="GO" id="GO:0003677">
    <property type="term" value="F:DNA binding"/>
    <property type="evidence" value="ECO:0007669"/>
    <property type="project" value="UniProtKB-UniRule"/>
</dbReference>
<comment type="subunit">
    <text evidence="10 12 13">Forms a heterotetramer with UvrA during the search for lesions. Interacts with UvrC in an incision complex.</text>
</comment>
<dbReference type="GO" id="GO:0005737">
    <property type="term" value="C:cytoplasm"/>
    <property type="evidence" value="ECO:0007669"/>
    <property type="project" value="UniProtKB-SubCell"/>
</dbReference>
<dbReference type="InterPro" id="IPR006935">
    <property type="entry name" value="Helicase/UvrB_N"/>
</dbReference>
<dbReference type="InterPro" id="IPR027417">
    <property type="entry name" value="P-loop_NTPase"/>
</dbReference>
<keyword evidence="6 12" id="KW-0228">DNA excision</keyword>
<evidence type="ECO:0000256" key="2">
    <source>
        <dbReference type="ARBA" id="ARBA00008533"/>
    </source>
</evidence>
<dbReference type="SUPFAM" id="SSF46600">
    <property type="entry name" value="C-terminal UvrC-binding domain of UvrB"/>
    <property type="match status" value="1"/>
</dbReference>
<dbReference type="GO" id="GO:0009380">
    <property type="term" value="C:excinuclease repair complex"/>
    <property type="evidence" value="ECO:0007669"/>
    <property type="project" value="InterPro"/>
</dbReference>
<organism evidence="17 18">
    <name type="scientific">Candidatus Amesbacteria bacterium RIFOXYB1_FULL_44_23</name>
    <dbReference type="NCBI Taxonomy" id="1797263"/>
    <lineage>
        <taxon>Bacteria</taxon>
        <taxon>Candidatus Amesiibacteriota</taxon>
    </lineage>
</organism>
<dbReference type="Proteomes" id="UP000176424">
    <property type="component" value="Unassembled WGS sequence"/>
</dbReference>
<evidence type="ECO:0000256" key="10">
    <source>
        <dbReference type="ARBA" id="ARBA00026033"/>
    </source>
</evidence>
<evidence type="ECO:0000256" key="7">
    <source>
        <dbReference type="ARBA" id="ARBA00022840"/>
    </source>
</evidence>
<keyword evidence="5 12" id="KW-0227">DNA damage</keyword>
<evidence type="ECO:0000256" key="3">
    <source>
        <dbReference type="ARBA" id="ARBA00022490"/>
    </source>
</evidence>
<dbReference type="InterPro" id="IPR001943">
    <property type="entry name" value="UVR_dom"/>
</dbReference>
<evidence type="ECO:0000256" key="11">
    <source>
        <dbReference type="ARBA" id="ARBA00029504"/>
    </source>
</evidence>
<evidence type="ECO:0000259" key="15">
    <source>
        <dbReference type="PROSITE" id="PS51192"/>
    </source>
</evidence>
<feature type="domain" description="Helicase C-terminal" evidence="16">
    <location>
        <begin position="441"/>
        <end position="603"/>
    </location>
</feature>
<feature type="short sequence motif" description="Beta-hairpin" evidence="12">
    <location>
        <begin position="89"/>
        <end position="112"/>
    </location>
</feature>
<dbReference type="NCBIfam" id="TIGR00631">
    <property type="entry name" value="uvrb"/>
    <property type="match status" value="1"/>
</dbReference>
<evidence type="ECO:0000256" key="4">
    <source>
        <dbReference type="ARBA" id="ARBA00022741"/>
    </source>
</evidence>
<dbReference type="SUPFAM" id="SSF52540">
    <property type="entry name" value="P-loop containing nucleoside triphosphate hydrolases"/>
    <property type="match status" value="2"/>
</dbReference>
<evidence type="ECO:0000256" key="5">
    <source>
        <dbReference type="ARBA" id="ARBA00022763"/>
    </source>
</evidence>
<evidence type="ECO:0000256" key="6">
    <source>
        <dbReference type="ARBA" id="ARBA00022769"/>
    </source>
</evidence>
<comment type="subcellular location">
    <subcellularLocation>
        <location evidence="1 12 13">Cytoplasm</location>
    </subcellularLocation>
</comment>
<evidence type="ECO:0000256" key="13">
    <source>
        <dbReference type="RuleBase" id="RU003587"/>
    </source>
</evidence>
<dbReference type="InterPro" id="IPR014001">
    <property type="entry name" value="Helicase_ATP-bd"/>
</dbReference>
<dbReference type="PROSITE" id="PS50151">
    <property type="entry name" value="UVR"/>
    <property type="match status" value="1"/>
</dbReference>
<dbReference type="Pfam" id="PF00271">
    <property type="entry name" value="Helicase_C"/>
    <property type="match status" value="1"/>
</dbReference>
<dbReference type="PANTHER" id="PTHR24029:SF0">
    <property type="entry name" value="UVRABC SYSTEM PROTEIN B"/>
    <property type="match status" value="1"/>
</dbReference>
<dbReference type="Gene3D" id="4.10.860.10">
    <property type="entry name" value="UVR domain"/>
    <property type="match status" value="1"/>
</dbReference>
<evidence type="ECO:0000259" key="14">
    <source>
        <dbReference type="PROSITE" id="PS50151"/>
    </source>
</evidence>
<evidence type="ECO:0000256" key="12">
    <source>
        <dbReference type="HAMAP-Rule" id="MF_00204"/>
    </source>
</evidence>
<dbReference type="Pfam" id="PF04851">
    <property type="entry name" value="ResIII"/>
    <property type="match status" value="1"/>
</dbReference>
<keyword evidence="12 13" id="KW-0742">SOS response</keyword>
<dbReference type="SMART" id="SM00490">
    <property type="entry name" value="HELICc"/>
    <property type="match status" value="1"/>
</dbReference>
<keyword evidence="4 12" id="KW-0547">Nucleotide-binding</keyword>
<dbReference type="PROSITE" id="PS51192">
    <property type="entry name" value="HELICASE_ATP_BIND_1"/>
    <property type="match status" value="1"/>
</dbReference>
<name>A0A1F4ZUW5_9BACT</name>
<dbReference type="SMART" id="SM00487">
    <property type="entry name" value="DEXDc"/>
    <property type="match status" value="1"/>
</dbReference>
<comment type="caution">
    <text evidence="17">The sequence shown here is derived from an EMBL/GenBank/DDBJ whole genome shotgun (WGS) entry which is preliminary data.</text>
</comment>
<dbReference type="PANTHER" id="PTHR24029">
    <property type="entry name" value="UVRABC SYSTEM PROTEIN B"/>
    <property type="match status" value="1"/>
</dbReference>
<accession>A0A1F4ZUW5</accession>
<evidence type="ECO:0000313" key="17">
    <source>
        <dbReference type="EMBL" id="OGD09184.1"/>
    </source>
</evidence>
<sequence length="683" mass="77560">MFKLKSTYKPTGDQPAAIQKLVENLKNGEPHQVLLGVTGSGKTFTMANVIQAVQKPTLIISHNKTLAAQLYQEFKEYFPDSAVSYFVSYYDYYQPEAYIPATDTYIEKETDINDEIDKLRLAATTNLLTRKDTIVIASVSCIYNLGSPVEYGKSILELAEGLKVQRQQIVMRLNDLQYTRSDYDFRRSTYRIRGETIDVYPAYEDTAIRITHNGTQITKLEKINALTGEIVKPAPNPESFVKNQPGSYKSLVVFPAKHFISQKDNQDQALSQIASDLKDQLSVLTAQNKPLEAHRLKQRVTYDLEMIKELGYVNGIENYSRYFDGRKPGDPPYSLLDYFGRDYLLIIDESHITLPQIRGMYNGDQARKQTLIDFGFRLPSALDNRPLKFDEFMRRMGQTIYTTATPNDWEISLSQNHVVEQLIRPTGLVDPAVSIRPTAGQIPDLINEIVARTAKSQRVLVTTLTKRMAEDLTAFLTEKGLKVQYLHSDIDTLKRLDVLSDLRQGKADVVVGINLLREGLDLPEVSLVAILDADKEGFLRSRTSLIQTMGRAARHVDGLVIMYADKVTDSMKNAVAEVERRRNIQIQHNKSHHIVPVSIQKPFRDRIIELQEESPVKFDPQQILKGKTDDVADVDMSKVSQLTPDDLTKLVKIMTRQMQQAAKNLDFELAAKIRDRIIDIRTP</sequence>
<keyword evidence="9 12" id="KW-0234">DNA repair</keyword>
<keyword evidence="8 12" id="KW-0267">Excision nuclease</keyword>
<dbReference type="STRING" id="1797263.A2397_04345"/>
<dbReference type="InterPro" id="IPR041471">
    <property type="entry name" value="UvrB_inter"/>
</dbReference>
<feature type="binding site" evidence="12">
    <location>
        <begin position="36"/>
        <end position="43"/>
    </location>
    <ligand>
        <name>ATP</name>
        <dbReference type="ChEBI" id="CHEBI:30616"/>
    </ligand>
</feature>
<dbReference type="GO" id="GO:0005524">
    <property type="term" value="F:ATP binding"/>
    <property type="evidence" value="ECO:0007669"/>
    <property type="project" value="UniProtKB-UniRule"/>
</dbReference>
<dbReference type="InterPro" id="IPR036876">
    <property type="entry name" value="UVR_dom_sf"/>
</dbReference>
<dbReference type="GO" id="GO:0016887">
    <property type="term" value="F:ATP hydrolysis activity"/>
    <property type="evidence" value="ECO:0007669"/>
    <property type="project" value="InterPro"/>
</dbReference>
<comment type="similarity">
    <text evidence="2 12 13">Belongs to the UvrB family.</text>
</comment>
<dbReference type="EMBL" id="MEXR01000037">
    <property type="protein sequence ID" value="OGD09184.1"/>
    <property type="molecule type" value="Genomic_DNA"/>
</dbReference>
<reference evidence="17 18" key="1">
    <citation type="journal article" date="2016" name="Nat. Commun.">
        <title>Thousands of microbial genomes shed light on interconnected biogeochemical processes in an aquifer system.</title>
        <authorList>
            <person name="Anantharaman K."/>
            <person name="Brown C.T."/>
            <person name="Hug L.A."/>
            <person name="Sharon I."/>
            <person name="Castelle C.J."/>
            <person name="Probst A.J."/>
            <person name="Thomas B.C."/>
            <person name="Singh A."/>
            <person name="Wilkins M.J."/>
            <person name="Karaoz U."/>
            <person name="Brodie E.L."/>
            <person name="Williams K.H."/>
            <person name="Hubbard S.S."/>
            <person name="Banfield J.F."/>
        </authorList>
    </citation>
    <scope>NUCLEOTIDE SEQUENCE [LARGE SCALE GENOMIC DNA]</scope>
</reference>
<evidence type="ECO:0000313" key="18">
    <source>
        <dbReference type="Proteomes" id="UP000176424"/>
    </source>
</evidence>
<dbReference type="InterPro" id="IPR001650">
    <property type="entry name" value="Helicase_C-like"/>
</dbReference>
<dbReference type="PROSITE" id="PS51194">
    <property type="entry name" value="HELICASE_CTER"/>
    <property type="match status" value="1"/>
</dbReference>
<gene>
    <name evidence="12" type="primary">uvrB</name>
    <name evidence="17" type="ORF">A2397_04345</name>
</gene>
<comment type="domain">
    <text evidence="12">The beta-hairpin motif is involved in DNA binding.</text>
</comment>
<dbReference type="GO" id="GO:0009381">
    <property type="term" value="F:excinuclease ABC activity"/>
    <property type="evidence" value="ECO:0007669"/>
    <property type="project" value="UniProtKB-UniRule"/>
</dbReference>
<keyword evidence="7 12" id="KW-0067">ATP-binding</keyword>
<protein>
    <recommendedName>
        <fullName evidence="11 12">UvrABC system protein B</fullName>
        <shortName evidence="12">Protein UvrB</shortName>
    </recommendedName>
    <alternativeName>
        <fullName evidence="12">Excinuclease ABC subunit B</fullName>
    </alternativeName>
</protein>
<dbReference type="CDD" id="cd17916">
    <property type="entry name" value="DEXHc_UvrB"/>
    <property type="match status" value="1"/>
</dbReference>
<keyword evidence="3 12" id="KW-0963">Cytoplasm</keyword>
<dbReference type="Pfam" id="PF17757">
    <property type="entry name" value="UvrB_inter"/>
    <property type="match status" value="1"/>
</dbReference>
<proteinExistence type="inferred from homology"/>
<evidence type="ECO:0000256" key="8">
    <source>
        <dbReference type="ARBA" id="ARBA00022881"/>
    </source>
</evidence>
<feature type="domain" description="Helicase ATP-binding" evidence="15">
    <location>
        <begin position="23"/>
        <end position="171"/>
    </location>
</feature>
<evidence type="ECO:0000256" key="1">
    <source>
        <dbReference type="ARBA" id="ARBA00004496"/>
    </source>
</evidence>
<dbReference type="Pfam" id="PF12344">
    <property type="entry name" value="UvrB"/>
    <property type="match status" value="1"/>
</dbReference>
<comment type="function">
    <text evidence="12">The UvrABC repair system catalyzes the recognition and processing of DNA lesions. A damage recognition complex composed of 2 UvrA and 2 UvrB subunits scans DNA for abnormalities. Upon binding of the UvrA(2)B(2) complex to a putative damaged site, the DNA wraps around one UvrB monomer. DNA wrap is dependent on ATP binding by UvrB and probably causes local melting of the DNA helix, facilitating insertion of UvrB beta-hairpin between the DNA strands. Then UvrB probes one DNA strand for the presence of a lesion. If a lesion is found the UvrA subunits dissociate and the UvrB-DNA preincision complex is formed. This complex is subsequently bound by UvrC and the second UvrB is released. If no lesion is found, the DNA wraps around the other UvrB subunit that will check the other stand for damage.</text>
</comment>
<dbReference type="NCBIfam" id="NF003673">
    <property type="entry name" value="PRK05298.1"/>
    <property type="match status" value="1"/>
</dbReference>
<dbReference type="AlphaFoldDB" id="A0A1F4ZUW5"/>
<evidence type="ECO:0000259" key="16">
    <source>
        <dbReference type="PROSITE" id="PS51194"/>
    </source>
</evidence>
<dbReference type="InterPro" id="IPR024759">
    <property type="entry name" value="UvrB_YAD/RRR_dom"/>
</dbReference>
<dbReference type="GO" id="GO:0006289">
    <property type="term" value="P:nucleotide-excision repair"/>
    <property type="evidence" value="ECO:0007669"/>
    <property type="project" value="UniProtKB-UniRule"/>
</dbReference>
<dbReference type="HAMAP" id="MF_00204">
    <property type="entry name" value="UvrB"/>
    <property type="match status" value="1"/>
</dbReference>
<dbReference type="GO" id="GO:0009432">
    <property type="term" value="P:SOS response"/>
    <property type="evidence" value="ECO:0007669"/>
    <property type="project" value="UniProtKB-UniRule"/>
</dbReference>
<dbReference type="Gene3D" id="3.40.50.300">
    <property type="entry name" value="P-loop containing nucleotide triphosphate hydrolases"/>
    <property type="match status" value="3"/>
</dbReference>
<evidence type="ECO:0000256" key="9">
    <source>
        <dbReference type="ARBA" id="ARBA00023204"/>
    </source>
</evidence>
<dbReference type="InterPro" id="IPR004807">
    <property type="entry name" value="UvrB"/>
</dbReference>
<feature type="domain" description="UVR" evidence="14">
    <location>
        <begin position="648"/>
        <end position="683"/>
    </location>
</feature>
<dbReference type="CDD" id="cd18790">
    <property type="entry name" value="SF2_C_UvrB"/>
    <property type="match status" value="1"/>
</dbReference>
<dbReference type="Pfam" id="PF02151">
    <property type="entry name" value="UVR"/>
    <property type="match status" value="1"/>
</dbReference>